<evidence type="ECO:0000256" key="4">
    <source>
        <dbReference type="ARBA" id="ARBA00023125"/>
    </source>
</evidence>
<dbReference type="InterPro" id="IPR014284">
    <property type="entry name" value="RNA_pol_sigma-70_dom"/>
</dbReference>
<sequence length="176" mass="19743">MGNDDHLRKQLEAARRGDRESVAELDALVRGIARRLVDSRTESILRGVEWQDVAQEALVRLVHGEAEYAGTGSARGYVYRTVKTALLQTIRGVKRRTARNEAYSESVEVPEDDRLVAKRASEAILAAMSDECRELVERALLFGVSFAELAKEAGMAESSIRSRLSRCLRRAREREL</sequence>
<reference evidence="7" key="1">
    <citation type="submission" date="2020-04" db="EMBL/GenBank/DDBJ databases">
        <authorList>
            <person name="Zhang T."/>
        </authorList>
    </citation>
    <scope>NUCLEOTIDE SEQUENCE</scope>
    <source>
        <strain evidence="7">HKST-UBA02</strain>
    </source>
</reference>
<dbReference type="InterPro" id="IPR039425">
    <property type="entry name" value="RNA_pol_sigma-70-like"/>
</dbReference>
<dbReference type="Gene3D" id="1.10.10.10">
    <property type="entry name" value="Winged helix-like DNA-binding domain superfamily/Winged helix DNA-binding domain"/>
    <property type="match status" value="1"/>
</dbReference>
<name>A0A956NER0_UNCEI</name>
<dbReference type="NCBIfam" id="TIGR02937">
    <property type="entry name" value="sigma70-ECF"/>
    <property type="match status" value="1"/>
</dbReference>
<dbReference type="SUPFAM" id="SSF88659">
    <property type="entry name" value="Sigma3 and sigma4 domains of RNA polymerase sigma factors"/>
    <property type="match status" value="1"/>
</dbReference>
<dbReference type="InterPro" id="IPR007627">
    <property type="entry name" value="RNA_pol_sigma70_r2"/>
</dbReference>
<dbReference type="Pfam" id="PF04542">
    <property type="entry name" value="Sigma70_r2"/>
    <property type="match status" value="1"/>
</dbReference>
<accession>A0A956NER0</accession>
<feature type="domain" description="RNA polymerase sigma-70 region 2" evidence="6">
    <location>
        <begin position="27"/>
        <end position="95"/>
    </location>
</feature>
<evidence type="ECO:0000259" key="6">
    <source>
        <dbReference type="Pfam" id="PF04542"/>
    </source>
</evidence>
<protein>
    <submittedName>
        <fullName evidence="7">Sigma-70 family RNA polymerase sigma factor</fullName>
    </submittedName>
</protein>
<keyword evidence="3" id="KW-0731">Sigma factor</keyword>
<evidence type="ECO:0000256" key="3">
    <source>
        <dbReference type="ARBA" id="ARBA00023082"/>
    </source>
</evidence>
<dbReference type="SUPFAM" id="SSF88946">
    <property type="entry name" value="Sigma2 domain of RNA polymerase sigma factors"/>
    <property type="match status" value="1"/>
</dbReference>
<organism evidence="7 8">
    <name type="scientific">Eiseniibacteriota bacterium</name>
    <dbReference type="NCBI Taxonomy" id="2212470"/>
    <lineage>
        <taxon>Bacteria</taxon>
        <taxon>Candidatus Eiseniibacteriota</taxon>
    </lineage>
</organism>
<dbReference type="PANTHER" id="PTHR43133:SF8">
    <property type="entry name" value="RNA POLYMERASE SIGMA FACTOR HI_1459-RELATED"/>
    <property type="match status" value="1"/>
</dbReference>
<dbReference type="GO" id="GO:0016987">
    <property type="term" value="F:sigma factor activity"/>
    <property type="evidence" value="ECO:0007669"/>
    <property type="project" value="UniProtKB-KW"/>
</dbReference>
<evidence type="ECO:0000256" key="2">
    <source>
        <dbReference type="ARBA" id="ARBA00023015"/>
    </source>
</evidence>
<evidence type="ECO:0000313" key="8">
    <source>
        <dbReference type="Proteomes" id="UP000739538"/>
    </source>
</evidence>
<evidence type="ECO:0000313" key="7">
    <source>
        <dbReference type="EMBL" id="MCA9757141.1"/>
    </source>
</evidence>
<reference evidence="7" key="2">
    <citation type="journal article" date="2021" name="Microbiome">
        <title>Successional dynamics and alternative stable states in a saline activated sludge microbial community over 9 years.</title>
        <authorList>
            <person name="Wang Y."/>
            <person name="Ye J."/>
            <person name="Ju F."/>
            <person name="Liu L."/>
            <person name="Boyd J.A."/>
            <person name="Deng Y."/>
            <person name="Parks D.H."/>
            <person name="Jiang X."/>
            <person name="Yin X."/>
            <person name="Woodcroft B.J."/>
            <person name="Tyson G.W."/>
            <person name="Hugenholtz P."/>
            <person name="Polz M.F."/>
            <person name="Zhang T."/>
        </authorList>
    </citation>
    <scope>NUCLEOTIDE SEQUENCE</scope>
    <source>
        <strain evidence="7">HKST-UBA02</strain>
    </source>
</reference>
<dbReference type="InterPro" id="IPR036388">
    <property type="entry name" value="WH-like_DNA-bd_sf"/>
</dbReference>
<dbReference type="AlphaFoldDB" id="A0A956NER0"/>
<keyword evidence="2" id="KW-0805">Transcription regulation</keyword>
<proteinExistence type="inferred from homology"/>
<evidence type="ECO:0000256" key="5">
    <source>
        <dbReference type="ARBA" id="ARBA00023163"/>
    </source>
</evidence>
<gene>
    <name evidence="7" type="ORF">KDA27_15155</name>
</gene>
<dbReference type="GO" id="GO:0003677">
    <property type="term" value="F:DNA binding"/>
    <property type="evidence" value="ECO:0007669"/>
    <property type="project" value="UniProtKB-KW"/>
</dbReference>
<dbReference type="InterPro" id="IPR013324">
    <property type="entry name" value="RNA_pol_sigma_r3/r4-like"/>
</dbReference>
<dbReference type="PANTHER" id="PTHR43133">
    <property type="entry name" value="RNA POLYMERASE ECF-TYPE SIGMA FACTO"/>
    <property type="match status" value="1"/>
</dbReference>
<evidence type="ECO:0000256" key="1">
    <source>
        <dbReference type="ARBA" id="ARBA00010641"/>
    </source>
</evidence>
<comment type="caution">
    <text evidence="7">The sequence shown here is derived from an EMBL/GenBank/DDBJ whole genome shotgun (WGS) entry which is preliminary data.</text>
</comment>
<dbReference type="Gene3D" id="1.10.1740.10">
    <property type="match status" value="1"/>
</dbReference>
<dbReference type="EMBL" id="JAGQHS010000084">
    <property type="protein sequence ID" value="MCA9757141.1"/>
    <property type="molecule type" value="Genomic_DNA"/>
</dbReference>
<dbReference type="InterPro" id="IPR013325">
    <property type="entry name" value="RNA_pol_sigma_r2"/>
</dbReference>
<keyword evidence="4" id="KW-0238">DNA-binding</keyword>
<keyword evidence="5" id="KW-0804">Transcription</keyword>
<dbReference type="GO" id="GO:0006352">
    <property type="term" value="P:DNA-templated transcription initiation"/>
    <property type="evidence" value="ECO:0007669"/>
    <property type="project" value="InterPro"/>
</dbReference>
<dbReference type="Proteomes" id="UP000739538">
    <property type="component" value="Unassembled WGS sequence"/>
</dbReference>
<comment type="similarity">
    <text evidence="1">Belongs to the sigma-70 factor family. ECF subfamily.</text>
</comment>